<accession>A0A3P7WMD0</accession>
<evidence type="ECO:0000313" key="1">
    <source>
        <dbReference type="EMBL" id="VDO18582.1"/>
    </source>
</evidence>
<gene>
    <name evidence="1" type="ORF">HPBE_LOCUS200</name>
</gene>
<evidence type="ECO:0000313" key="3">
    <source>
        <dbReference type="WBParaSite" id="HPBE_0000019901-mRNA-1"/>
    </source>
</evidence>
<reference evidence="1 2" key="1">
    <citation type="submission" date="2018-11" db="EMBL/GenBank/DDBJ databases">
        <authorList>
            <consortium name="Pathogen Informatics"/>
        </authorList>
    </citation>
    <scope>NUCLEOTIDE SEQUENCE [LARGE SCALE GENOMIC DNA]</scope>
</reference>
<name>A0A183F271_HELPZ</name>
<reference evidence="3" key="2">
    <citation type="submission" date="2019-09" db="UniProtKB">
        <authorList>
            <consortium name="WormBaseParasite"/>
        </authorList>
    </citation>
    <scope>IDENTIFICATION</scope>
</reference>
<organism evidence="2 3">
    <name type="scientific">Heligmosomoides polygyrus</name>
    <name type="common">Parasitic roundworm</name>
    <dbReference type="NCBI Taxonomy" id="6339"/>
    <lineage>
        <taxon>Eukaryota</taxon>
        <taxon>Metazoa</taxon>
        <taxon>Ecdysozoa</taxon>
        <taxon>Nematoda</taxon>
        <taxon>Chromadorea</taxon>
        <taxon>Rhabditida</taxon>
        <taxon>Rhabditina</taxon>
        <taxon>Rhabditomorpha</taxon>
        <taxon>Strongyloidea</taxon>
        <taxon>Heligmosomidae</taxon>
        <taxon>Heligmosomoides</taxon>
    </lineage>
</organism>
<dbReference type="WBParaSite" id="HPBE_0000019901-mRNA-1">
    <property type="protein sequence ID" value="HPBE_0000019901-mRNA-1"/>
    <property type="gene ID" value="HPBE_0000019901"/>
</dbReference>
<dbReference type="EMBL" id="UZAH01000130">
    <property type="protein sequence ID" value="VDO18582.1"/>
    <property type="molecule type" value="Genomic_DNA"/>
</dbReference>
<dbReference type="OrthoDB" id="5857318at2759"/>
<keyword evidence="2" id="KW-1185">Reference proteome</keyword>
<proteinExistence type="predicted"/>
<evidence type="ECO:0000313" key="2">
    <source>
        <dbReference type="Proteomes" id="UP000050761"/>
    </source>
</evidence>
<dbReference type="Proteomes" id="UP000050761">
    <property type="component" value="Unassembled WGS sequence"/>
</dbReference>
<dbReference type="AlphaFoldDB" id="A0A183F271"/>
<sequence length="183" mass="20612">MRRLRNPTQKPSLSSGALFCLTLGYILHAIVTAPAIFPRISNPATAPVIAFISSSDPVKTTLCEETWLKRLHSYVLFSSRKSVKTNQVRVPHRAGSLWSSFSTKALFADRYIPHYFSWYIITTDDTYILVDDLMQDLAAFDSDEPYIAVIGPRSRQQVGGDVRFSIKQFEIKESNSSIDSFSP</sequence>
<dbReference type="Gene3D" id="3.90.550.50">
    <property type="match status" value="1"/>
</dbReference>
<accession>A0A183F271</accession>
<protein>
    <submittedName>
        <fullName evidence="3">Glycosyltransferase family 31 protein</fullName>
    </submittedName>
</protein>